<sequence>MKEINIAISRLNEATLLSHRISKLELYQLGKVTFIIREPVDDKIVYAFTSPALGRFLTTSQTSDIREVQLVVEETMPDLDGRNKLLKLTLSTREIVSIDEDDFICKSQPLHPRPLEYTGRLLTPYQLWGGDPLSYLSLILVSDRLVDSIEDIALDGNQLELLDVMWREYQRDLKAGRISLKERHIIYGEFLEFTAKRIGGFVVLDL</sequence>
<reference evidence="1 2" key="1">
    <citation type="submission" date="2018-05" db="EMBL/GenBank/DDBJ databases">
        <title>Coraliomargarita sinensis sp. nov., isolated from a marine solar saltern.</title>
        <authorList>
            <person name="Zhou L.Y."/>
        </authorList>
    </citation>
    <scope>NUCLEOTIDE SEQUENCE [LARGE SCALE GENOMIC DNA]</scope>
    <source>
        <strain evidence="1 2">WN38</strain>
    </source>
</reference>
<dbReference type="AlphaFoldDB" id="A0A317ZEI9"/>
<proteinExistence type="predicted"/>
<accession>A0A317ZEI9</accession>
<dbReference type="InParanoid" id="A0A317ZEI9"/>
<protein>
    <submittedName>
        <fullName evidence="1">Uncharacterized protein</fullName>
    </submittedName>
</protein>
<name>A0A317ZEI9_9BACT</name>
<comment type="caution">
    <text evidence="1">The sequence shown here is derived from an EMBL/GenBank/DDBJ whole genome shotgun (WGS) entry which is preliminary data.</text>
</comment>
<dbReference type="RefSeq" id="WP_110131230.1">
    <property type="nucleotide sequence ID" value="NZ_QHJQ01000006.1"/>
</dbReference>
<dbReference type="EMBL" id="QHJQ01000006">
    <property type="protein sequence ID" value="PXA03874.1"/>
    <property type="molecule type" value="Genomic_DNA"/>
</dbReference>
<keyword evidence="2" id="KW-1185">Reference proteome</keyword>
<gene>
    <name evidence="1" type="ORF">DDZ13_09545</name>
</gene>
<evidence type="ECO:0000313" key="2">
    <source>
        <dbReference type="Proteomes" id="UP000247099"/>
    </source>
</evidence>
<dbReference type="Proteomes" id="UP000247099">
    <property type="component" value="Unassembled WGS sequence"/>
</dbReference>
<evidence type="ECO:0000313" key="1">
    <source>
        <dbReference type="EMBL" id="PXA03874.1"/>
    </source>
</evidence>
<organism evidence="1 2">
    <name type="scientific">Coraliomargarita sinensis</name>
    <dbReference type="NCBI Taxonomy" id="2174842"/>
    <lineage>
        <taxon>Bacteria</taxon>
        <taxon>Pseudomonadati</taxon>
        <taxon>Verrucomicrobiota</taxon>
        <taxon>Opitutia</taxon>
        <taxon>Puniceicoccales</taxon>
        <taxon>Coraliomargaritaceae</taxon>
        <taxon>Coraliomargarita</taxon>
    </lineage>
</organism>